<sequence length="32" mass="3932">LSLTNYFEGNYLFFSLFYDSIFLQIIFTWNKS</sequence>
<feature type="transmembrane region" description="Helical" evidence="1">
    <location>
        <begin position="12"/>
        <end position="29"/>
    </location>
</feature>
<dbReference type="Proteomes" id="UP000035680">
    <property type="component" value="Unassembled WGS sequence"/>
</dbReference>
<proteinExistence type="predicted"/>
<evidence type="ECO:0000313" key="3">
    <source>
        <dbReference type="WBParaSite" id="SVE_1000894850.1"/>
    </source>
</evidence>
<keyword evidence="2" id="KW-1185">Reference proteome</keyword>
<protein>
    <submittedName>
        <fullName evidence="3">NADH dehydrogenase subunit 5</fullName>
    </submittedName>
</protein>
<organism evidence="2 3">
    <name type="scientific">Strongyloides venezuelensis</name>
    <name type="common">Threadworm</name>
    <dbReference type="NCBI Taxonomy" id="75913"/>
    <lineage>
        <taxon>Eukaryota</taxon>
        <taxon>Metazoa</taxon>
        <taxon>Ecdysozoa</taxon>
        <taxon>Nematoda</taxon>
        <taxon>Chromadorea</taxon>
        <taxon>Rhabditida</taxon>
        <taxon>Tylenchina</taxon>
        <taxon>Panagrolaimomorpha</taxon>
        <taxon>Strongyloidoidea</taxon>
        <taxon>Strongyloididae</taxon>
        <taxon>Strongyloides</taxon>
    </lineage>
</organism>
<keyword evidence="1" id="KW-0812">Transmembrane</keyword>
<dbReference type="WBParaSite" id="SVE_1000894850.1">
    <property type="protein sequence ID" value="SVE_1000894850.1"/>
    <property type="gene ID" value="SVE_1000894850"/>
</dbReference>
<name>A0A0K0FLX4_STRVS</name>
<keyword evidence="1" id="KW-1133">Transmembrane helix</keyword>
<evidence type="ECO:0000256" key="1">
    <source>
        <dbReference type="SAM" id="Phobius"/>
    </source>
</evidence>
<keyword evidence="1" id="KW-0472">Membrane</keyword>
<evidence type="ECO:0000313" key="2">
    <source>
        <dbReference type="Proteomes" id="UP000035680"/>
    </source>
</evidence>
<dbReference type="AlphaFoldDB" id="A0A0K0FLX4"/>
<reference evidence="2" key="1">
    <citation type="submission" date="2014-07" db="EMBL/GenBank/DDBJ databases">
        <authorList>
            <person name="Martin A.A"/>
            <person name="De Silva N."/>
        </authorList>
    </citation>
    <scope>NUCLEOTIDE SEQUENCE</scope>
</reference>
<reference evidence="3" key="2">
    <citation type="submission" date="2015-08" db="UniProtKB">
        <authorList>
            <consortium name="WormBaseParasite"/>
        </authorList>
    </citation>
    <scope>IDENTIFICATION</scope>
</reference>
<accession>A0A0K0FLX4</accession>